<keyword evidence="5" id="KW-0411">Iron-sulfur</keyword>
<dbReference type="Pfam" id="PF13237">
    <property type="entry name" value="Fer4_10"/>
    <property type="match status" value="1"/>
</dbReference>
<keyword evidence="2" id="KW-1003">Cell membrane</keyword>
<proteinExistence type="predicted"/>
<feature type="transmembrane region" description="Helical" evidence="8">
    <location>
        <begin position="251"/>
        <end position="270"/>
    </location>
</feature>
<accession>A0A212J234</accession>
<evidence type="ECO:0000256" key="4">
    <source>
        <dbReference type="ARBA" id="ARBA00023004"/>
    </source>
</evidence>
<keyword evidence="8" id="KW-1133">Transmembrane helix</keyword>
<evidence type="ECO:0000259" key="9">
    <source>
        <dbReference type="PROSITE" id="PS51379"/>
    </source>
</evidence>
<feature type="transmembrane region" description="Helical" evidence="8">
    <location>
        <begin position="57"/>
        <end position="75"/>
    </location>
</feature>
<dbReference type="AlphaFoldDB" id="A0A212J234"/>
<feature type="transmembrane region" description="Helical" evidence="8">
    <location>
        <begin position="220"/>
        <end position="244"/>
    </location>
</feature>
<reference evidence="10" key="1">
    <citation type="submission" date="2016-04" db="EMBL/GenBank/DDBJ databases">
        <authorList>
            <person name="Evans L.H."/>
            <person name="Alamgir A."/>
            <person name="Owens N."/>
            <person name="Weber N.D."/>
            <person name="Virtaneva K."/>
            <person name="Barbian K."/>
            <person name="Babar A."/>
            <person name="Rosenke K."/>
        </authorList>
    </citation>
    <scope>NUCLEOTIDE SEQUENCE</scope>
    <source>
        <strain evidence="10">92-2</strain>
    </source>
</reference>
<dbReference type="Gene3D" id="3.30.70.20">
    <property type="match status" value="1"/>
</dbReference>
<keyword evidence="3" id="KW-0479">Metal-binding</keyword>
<sequence>MRNGDTTSGAIVYLNSLKGYSIMNQSADSAPEAAQPTAPAHTPLAPKPPKRRITPTLLRRGIQGAFAIFLVWVGWDFYLYVQWATGKSQAFTPKPPSVEGFLPISELMAARRLFETGMWDVVHPAGLTLFLAIALMALLFRKGFCGYICPVGLASNLLGRLGERLGLNRNPPRKLELALQAIKYIPLVLLCYFSFFAMSVDEIDSFMGAPFNMVADSSMLFFFLRASTTTLIVVGVIVAASLVARNAWCRFLCPYGAFLGILALASPVAVRRNAATCTSCRRCQRACPSAIAVHEKTRVNSPECLGCTACIEACPQKDCLHLSAARSRVPFWTVAAGCLVLLFAAYLWAVSTGHWVSEIPPGMLRRFHMIQFGG</sequence>
<dbReference type="InterPro" id="IPR017896">
    <property type="entry name" value="4Fe4S_Fe-S-bd"/>
</dbReference>
<keyword evidence="6 8" id="KW-0472">Membrane</keyword>
<dbReference type="Pfam" id="PF12801">
    <property type="entry name" value="Fer4_5"/>
    <property type="match status" value="2"/>
</dbReference>
<gene>
    <name evidence="10" type="ORF">KM92DES2_10397</name>
</gene>
<evidence type="ECO:0000313" key="10">
    <source>
        <dbReference type="EMBL" id="SBV93404.1"/>
    </source>
</evidence>
<feature type="transmembrane region" description="Helical" evidence="8">
    <location>
        <begin position="181"/>
        <end position="200"/>
    </location>
</feature>
<feature type="transmembrane region" description="Helical" evidence="8">
    <location>
        <begin position="121"/>
        <end position="140"/>
    </location>
</feature>
<name>A0A212J234_9BACT</name>
<evidence type="ECO:0000256" key="2">
    <source>
        <dbReference type="ARBA" id="ARBA00022475"/>
    </source>
</evidence>
<feature type="transmembrane region" description="Helical" evidence="8">
    <location>
        <begin position="331"/>
        <end position="356"/>
    </location>
</feature>
<feature type="domain" description="4Fe-4S ferredoxin-type" evidence="9">
    <location>
        <begin position="295"/>
        <end position="325"/>
    </location>
</feature>
<dbReference type="PANTHER" id="PTHR30224">
    <property type="entry name" value="ELECTRON TRANSPORT PROTEIN"/>
    <property type="match status" value="1"/>
</dbReference>
<keyword evidence="4" id="KW-0408">Iron</keyword>
<evidence type="ECO:0000256" key="7">
    <source>
        <dbReference type="SAM" id="MobiDB-lite"/>
    </source>
</evidence>
<dbReference type="GO" id="GO:0046872">
    <property type="term" value="F:metal ion binding"/>
    <property type="evidence" value="ECO:0007669"/>
    <property type="project" value="UniProtKB-KW"/>
</dbReference>
<dbReference type="SUPFAM" id="SSF54862">
    <property type="entry name" value="4Fe-4S ferredoxins"/>
    <property type="match status" value="1"/>
</dbReference>
<dbReference type="EMBL" id="FLUP01000001">
    <property type="protein sequence ID" value="SBV93404.1"/>
    <property type="molecule type" value="Genomic_DNA"/>
</dbReference>
<protein>
    <submittedName>
        <fullName evidence="10">4Fe-4S ferredoxin iron-sulfur binding domain-containing protein</fullName>
    </submittedName>
</protein>
<evidence type="ECO:0000256" key="6">
    <source>
        <dbReference type="ARBA" id="ARBA00023136"/>
    </source>
</evidence>
<organism evidence="10">
    <name type="scientific">uncultured Desulfovibrio sp</name>
    <dbReference type="NCBI Taxonomy" id="167968"/>
    <lineage>
        <taxon>Bacteria</taxon>
        <taxon>Pseudomonadati</taxon>
        <taxon>Thermodesulfobacteriota</taxon>
        <taxon>Desulfovibrionia</taxon>
        <taxon>Desulfovibrionales</taxon>
        <taxon>Desulfovibrionaceae</taxon>
        <taxon>Desulfovibrio</taxon>
        <taxon>environmental samples</taxon>
    </lineage>
</organism>
<comment type="subcellular location">
    <subcellularLocation>
        <location evidence="1">Cell membrane</location>
    </subcellularLocation>
</comment>
<dbReference type="GO" id="GO:0051536">
    <property type="term" value="F:iron-sulfur cluster binding"/>
    <property type="evidence" value="ECO:0007669"/>
    <property type="project" value="UniProtKB-KW"/>
</dbReference>
<keyword evidence="8" id="KW-0812">Transmembrane</keyword>
<evidence type="ECO:0000256" key="5">
    <source>
        <dbReference type="ARBA" id="ARBA00023014"/>
    </source>
</evidence>
<dbReference type="InterPro" id="IPR017900">
    <property type="entry name" value="4Fe4S_Fe_S_CS"/>
</dbReference>
<evidence type="ECO:0000256" key="3">
    <source>
        <dbReference type="ARBA" id="ARBA00022723"/>
    </source>
</evidence>
<evidence type="ECO:0000256" key="8">
    <source>
        <dbReference type="SAM" id="Phobius"/>
    </source>
</evidence>
<evidence type="ECO:0000256" key="1">
    <source>
        <dbReference type="ARBA" id="ARBA00004236"/>
    </source>
</evidence>
<feature type="region of interest" description="Disordered" evidence="7">
    <location>
        <begin position="28"/>
        <end position="50"/>
    </location>
</feature>
<dbReference type="PROSITE" id="PS51379">
    <property type="entry name" value="4FE4S_FER_2"/>
    <property type="match status" value="2"/>
</dbReference>
<dbReference type="InterPro" id="IPR052378">
    <property type="entry name" value="NosR_regulator"/>
</dbReference>
<dbReference type="PANTHER" id="PTHR30224:SF4">
    <property type="entry name" value="ELECTRON TRANSPORT PROTEIN YCCM-RELATED"/>
    <property type="match status" value="1"/>
</dbReference>
<dbReference type="PROSITE" id="PS00198">
    <property type="entry name" value="4FE4S_FER_1"/>
    <property type="match status" value="1"/>
</dbReference>
<feature type="domain" description="4Fe-4S ferredoxin-type" evidence="9">
    <location>
        <begin position="268"/>
        <end position="293"/>
    </location>
</feature>
<dbReference type="GO" id="GO:0005886">
    <property type="term" value="C:plasma membrane"/>
    <property type="evidence" value="ECO:0007669"/>
    <property type="project" value="UniProtKB-SubCell"/>
</dbReference>